<dbReference type="CDD" id="cd01335">
    <property type="entry name" value="Radical_SAM"/>
    <property type="match status" value="1"/>
</dbReference>
<dbReference type="GO" id="GO:0046872">
    <property type="term" value="F:metal ion binding"/>
    <property type="evidence" value="ECO:0007669"/>
    <property type="project" value="UniProtKB-KW"/>
</dbReference>
<keyword evidence="3 13" id="KW-0808">Transferase</keyword>
<feature type="domain" description="MTTase N-terminal" evidence="15">
    <location>
        <begin position="5"/>
        <end position="121"/>
    </location>
</feature>
<evidence type="ECO:0000256" key="12">
    <source>
        <dbReference type="ARBA" id="ARBA00081141"/>
    </source>
</evidence>
<dbReference type="InterPro" id="IPR020612">
    <property type="entry name" value="Methylthiotransferase_CS"/>
</dbReference>
<dbReference type="PROSITE" id="PS51449">
    <property type="entry name" value="MTTASE_N"/>
    <property type="match status" value="1"/>
</dbReference>
<dbReference type="InterPro" id="IPR007197">
    <property type="entry name" value="rSAM"/>
</dbReference>
<dbReference type="Pfam" id="PF00919">
    <property type="entry name" value="UPF0004"/>
    <property type="match status" value="1"/>
</dbReference>
<evidence type="ECO:0000256" key="1">
    <source>
        <dbReference type="ARBA" id="ARBA00003234"/>
    </source>
</evidence>
<dbReference type="SMART" id="SM00729">
    <property type="entry name" value="Elp3"/>
    <property type="match status" value="1"/>
</dbReference>
<dbReference type="GO" id="GO:0035597">
    <property type="term" value="F:tRNA-2-methylthio-N(6)-dimethylallyladenosine(37) synthase activity"/>
    <property type="evidence" value="ECO:0007669"/>
    <property type="project" value="UniProtKB-EC"/>
</dbReference>
<dbReference type="FunFam" id="3.80.30.20:FF:000001">
    <property type="entry name" value="tRNA-2-methylthio-N(6)-dimethylallyladenosine synthase 2"/>
    <property type="match status" value="1"/>
</dbReference>
<dbReference type="Proteomes" id="UP000198943">
    <property type="component" value="Unassembled WGS sequence"/>
</dbReference>
<comment type="catalytic activity">
    <reaction evidence="9 13">
        <text>N(6)-dimethylallyladenosine(37) in tRNA + (sulfur carrier)-SH + AH2 + 2 S-adenosyl-L-methionine = 2-methylsulfanyl-N(6)-dimethylallyladenosine(37) in tRNA + (sulfur carrier)-H + 5'-deoxyadenosine + L-methionine + A + S-adenosyl-L-homocysteine + 2 H(+)</text>
        <dbReference type="Rhea" id="RHEA:37067"/>
        <dbReference type="Rhea" id="RHEA-COMP:10375"/>
        <dbReference type="Rhea" id="RHEA-COMP:10376"/>
        <dbReference type="Rhea" id="RHEA-COMP:14737"/>
        <dbReference type="Rhea" id="RHEA-COMP:14739"/>
        <dbReference type="ChEBI" id="CHEBI:13193"/>
        <dbReference type="ChEBI" id="CHEBI:15378"/>
        <dbReference type="ChEBI" id="CHEBI:17319"/>
        <dbReference type="ChEBI" id="CHEBI:17499"/>
        <dbReference type="ChEBI" id="CHEBI:29917"/>
        <dbReference type="ChEBI" id="CHEBI:57844"/>
        <dbReference type="ChEBI" id="CHEBI:57856"/>
        <dbReference type="ChEBI" id="CHEBI:59789"/>
        <dbReference type="ChEBI" id="CHEBI:64428"/>
        <dbReference type="ChEBI" id="CHEBI:74415"/>
        <dbReference type="ChEBI" id="CHEBI:74417"/>
        <dbReference type="EC" id="2.8.4.3"/>
    </reaction>
</comment>
<evidence type="ECO:0000259" key="15">
    <source>
        <dbReference type="PROSITE" id="PS51449"/>
    </source>
</evidence>
<evidence type="ECO:0000256" key="6">
    <source>
        <dbReference type="ARBA" id="ARBA00023004"/>
    </source>
</evidence>
<keyword evidence="13" id="KW-0819">tRNA processing</keyword>
<evidence type="ECO:0000256" key="11">
    <source>
        <dbReference type="ARBA" id="ARBA00080698"/>
    </source>
</evidence>
<feature type="binding site" evidence="13">
    <location>
        <position position="158"/>
    </location>
    <ligand>
        <name>[4Fe-4S] cluster</name>
        <dbReference type="ChEBI" id="CHEBI:49883"/>
        <label>2</label>
        <note>4Fe-4S-S-AdoMet</note>
    </ligand>
</feature>
<evidence type="ECO:0000259" key="14">
    <source>
        <dbReference type="PROSITE" id="PS50926"/>
    </source>
</evidence>
<dbReference type="SUPFAM" id="SSF102114">
    <property type="entry name" value="Radical SAM enzymes"/>
    <property type="match status" value="1"/>
</dbReference>
<comment type="subunit">
    <text evidence="13">Monomer.</text>
</comment>
<comment type="subcellular location">
    <subcellularLocation>
        <location evidence="13">Cytoplasm</location>
    </subcellularLocation>
</comment>
<evidence type="ECO:0000256" key="13">
    <source>
        <dbReference type="HAMAP-Rule" id="MF_01864"/>
    </source>
</evidence>
<evidence type="ECO:0000256" key="5">
    <source>
        <dbReference type="ARBA" id="ARBA00022723"/>
    </source>
</evidence>
<feature type="binding site" evidence="13">
    <location>
        <position position="162"/>
    </location>
    <ligand>
        <name>[4Fe-4S] cluster</name>
        <dbReference type="ChEBI" id="CHEBI:49883"/>
        <label>2</label>
        <note>4Fe-4S-S-AdoMet</note>
    </ligand>
</feature>
<sequence length="497" mass="55711">MRKEKYYSILNYGCQMNESDAEHYAGQLEELGYARTEELVRADVILVNTCCIRESAELKILGKIGELKRVKAQHPGQIICVAGCMAQKDGAALVKKYPQIDLLLGTSYVNSFKQILQDYLEERKKGVFTSLEVQSSEFEGHRVRESGFSAWIPIMYGCNNFCTYCIVPYVRGRERSRSIENILEEVRSAVAAGYKEITLLGQNVDSYGKDFLRNHEEEKLLSVSSAVGEGFTEALKAEPFAALLKAVDQVPGVERVHFMTSHPRDMSEEVIRTVAQGTHLCEHFHVALQSGSSRILKAMNRGYTRERFLALVKTIRKYIPQAAITTDIIVGFPGETDEDFAETCSLVEDVGFDSAFTFIYSKRSGTPAARMQDQIPDDVKHARLQKLMDVQNRQSLCINKRLVGQTVEVMAEGPTEKHPETWSGRTRGNKLVLWQQNVDASDKAVTNPVNLPDDAASAYVSVKDTEEGSNLPIRPGQLVQIQIESAQTWLVKGKRVR</sequence>
<dbReference type="InterPro" id="IPR023404">
    <property type="entry name" value="rSAM_horseshoe"/>
</dbReference>
<dbReference type="PROSITE" id="PS50926">
    <property type="entry name" value="TRAM"/>
    <property type="match status" value="1"/>
</dbReference>
<organism evidence="17 18">
    <name type="scientific">Succiniclasticum ruminis</name>
    <dbReference type="NCBI Taxonomy" id="40841"/>
    <lineage>
        <taxon>Bacteria</taxon>
        <taxon>Bacillati</taxon>
        <taxon>Bacillota</taxon>
        <taxon>Negativicutes</taxon>
        <taxon>Acidaminococcales</taxon>
        <taxon>Acidaminococcaceae</taxon>
        <taxon>Succiniclasticum</taxon>
    </lineage>
</organism>
<evidence type="ECO:0000256" key="3">
    <source>
        <dbReference type="ARBA" id="ARBA00022679"/>
    </source>
</evidence>
<dbReference type="InterPro" id="IPR002792">
    <property type="entry name" value="TRAM_dom"/>
</dbReference>
<dbReference type="NCBIfam" id="TIGR01574">
    <property type="entry name" value="miaB-methiolase"/>
    <property type="match status" value="1"/>
</dbReference>
<dbReference type="EC" id="2.8.4.3" evidence="8 13"/>
<evidence type="ECO:0000313" key="17">
    <source>
        <dbReference type="EMBL" id="SDC54183.1"/>
    </source>
</evidence>
<gene>
    <name evidence="13" type="primary">miaB</name>
    <name evidence="17" type="ORF">SAMN04487864_10998</name>
</gene>
<evidence type="ECO:0000256" key="2">
    <source>
        <dbReference type="ARBA" id="ARBA00022485"/>
    </source>
</evidence>
<name>A0A1G6MF94_9FIRM</name>
<dbReference type="GO" id="GO:0005829">
    <property type="term" value="C:cytosol"/>
    <property type="evidence" value="ECO:0007669"/>
    <property type="project" value="TreeGrafter"/>
</dbReference>
<feature type="domain" description="TRAM" evidence="14">
    <location>
        <begin position="400"/>
        <end position="497"/>
    </location>
</feature>
<dbReference type="InterPro" id="IPR005839">
    <property type="entry name" value="Methylthiotransferase"/>
</dbReference>
<feature type="binding site" evidence="13">
    <location>
        <position position="50"/>
    </location>
    <ligand>
        <name>[4Fe-4S] cluster</name>
        <dbReference type="ChEBI" id="CHEBI:49883"/>
        <label>1</label>
    </ligand>
</feature>
<comment type="similarity">
    <text evidence="13">Belongs to the methylthiotransferase family. MiaB subfamily.</text>
</comment>
<dbReference type="PROSITE" id="PS01278">
    <property type="entry name" value="MTTASE_RADICAL"/>
    <property type="match status" value="1"/>
</dbReference>
<dbReference type="EMBL" id="FMYW01000009">
    <property type="protein sequence ID" value="SDC54183.1"/>
    <property type="molecule type" value="Genomic_DNA"/>
</dbReference>
<dbReference type="InterPro" id="IPR058240">
    <property type="entry name" value="rSAM_sf"/>
</dbReference>
<feature type="binding site" evidence="13">
    <location>
        <position position="165"/>
    </location>
    <ligand>
        <name>[4Fe-4S] cluster</name>
        <dbReference type="ChEBI" id="CHEBI:49883"/>
        <label>2</label>
        <note>4Fe-4S-S-AdoMet</note>
    </ligand>
</feature>
<evidence type="ECO:0000256" key="8">
    <source>
        <dbReference type="ARBA" id="ARBA00033765"/>
    </source>
</evidence>
<dbReference type="RefSeq" id="WP_093730577.1">
    <property type="nucleotide sequence ID" value="NZ_FMYW01000009.1"/>
</dbReference>
<keyword evidence="13" id="KW-0963">Cytoplasm</keyword>
<keyword evidence="5 13" id="KW-0479">Metal-binding</keyword>
<protein>
    <recommendedName>
        <fullName evidence="10 13">tRNA-2-methylthio-N(6)-dimethylallyladenosine synthase</fullName>
        <ecNumber evidence="8 13">2.8.4.3</ecNumber>
    </recommendedName>
    <alternativeName>
        <fullName evidence="12 13">(Dimethylallyl)adenosine tRNA methylthiotransferase MiaB</fullName>
    </alternativeName>
    <alternativeName>
        <fullName evidence="11 13">tRNA-i(6)A37 methylthiotransferase</fullName>
    </alternativeName>
</protein>
<keyword evidence="18" id="KW-1185">Reference proteome</keyword>
<dbReference type="InterPro" id="IPR006638">
    <property type="entry name" value="Elp3/MiaA/NifB-like_rSAM"/>
</dbReference>
<keyword evidence="2 13" id="KW-0004">4Fe-4S</keyword>
<dbReference type="FunFam" id="3.40.50.12160:FF:000003">
    <property type="entry name" value="CDK5 regulatory subunit-associated protein 1"/>
    <property type="match status" value="1"/>
</dbReference>
<dbReference type="PANTHER" id="PTHR43020:SF2">
    <property type="entry name" value="MITOCHONDRIAL TRNA METHYLTHIOTRANSFERASE CDK5RAP1"/>
    <property type="match status" value="1"/>
</dbReference>
<evidence type="ECO:0000256" key="10">
    <source>
        <dbReference type="ARBA" id="ARBA00068570"/>
    </source>
</evidence>
<evidence type="ECO:0000256" key="4">
    <source>
        <dbReference type="ARBA" id="ARBA00022691"/>
    </source>
</evidence>
<evidence type="ECO:0000259" key="16">
    <source>
        <dbReference type="PROSITE" id="PS51918"/>
    </source>
</evidence>
<accession>A0A1G6MF94</accession>
<feature type="binding site" evidence="13">
    <location>
        <position position="84"/>
    </location>
    <ligand>
        <name>[4Fe-4S] cluster</name>
        <dbReference type="ChEBI" id="CHEBI:49883"/>
        <label>1</label>
    </ligand>
</feature>
<dbReference type="AlphaFoldDB" id="A0A1G6MF94"/>
<reference evidence="18" key="1">
    <citation type="submission" date="2016-10" db="EMBL/GenBank/DDBJ databases">
        <authorList>
            <person name="Varghese N."/>
            <person name="Submissions S."/>
        </authorList>
    </citation>
    <scope>NUCLEOTIDE SEQUENCE [LARGE SCALE GENOMIC DNA]</scope>
    <source>
        <strain evidence="18">DSM 11005</strain>
    </source>
</reference>
<feature type="domain" description="Radical SAM core" evidence="16">
    <location>
        <begin position="144"/>
        <end position="397"/>
    </location>
</feature>
<dbReference type="SFLD" id="SFLDG01082">
    <property type="entry name" value="B12-binding_domain_containing"/>
    <property type="match status" value="1"/>
</dbReference>
<keyword evidence="7 13" id="KW-0411">Iron-sulfur</keyword>
<dbReference type="HAMAP" id="MF_01864">
    <property type="entry name" value="tRNA_metthiotr_MiaB"/>
    <property type="match status" value="1"/>
</dbReference>
<dbReference type="SFLD" id="SFLDF00273">
    <property type="entry name" value="(dimethylallyl)adenosine_tRNA"/>
    <property type="match status" value="1"/>
</dbReference>
<dbReference type="SFLD" id="SFLDS00029">
    <property type="entry name" value="Radical_SAM"/>
    <property type="match status" value="1"/>
</dbReference>
<dbReference type="GO" id="GO:0051539">
    <property type="term" value="F:4 iron, 4 sulfur cluster binding"/>
    <property type="evidence" value="ECO:0007669"/>
    <property type="project" value="UniProtKB-UniRule"/>
</dbReference>
<dbReference type="InterPro" id="IPR038135">
    <property type="entry name" value="Methylthiotransferase_N_sf"/>
</dbReference>
<keyword evidence="4 13" id="KW-0949">S-adenosyl-L-methionine</keyword>
<dbReference type="NCBIfam" id="TIGR00089">
    <property type="entry name" value="MiaB/RimO family radical SAM methylthiotransferase"/>
    <property type="match status" value="1"/>
</dbReference>
<dbReference type="Pfam" id="PF04055">
    <property type="entry name" value="Radical_SAM"/>
    <property type="match status" value="1"/>
</dbReference>
<comment type="function">
    <text evidence="1 13">Catalyzes the methylthiolation of N6-(dimethylallyl)adenosine (i(6)A), leading to the formation of 2-methylthio-N6-(dimethylallyl)adenosine (ms(2)i(6)A) at position 37 in tRNAs that read codons beginning with uridine.</text>
</comment>
<dbReference type="OrthoDB" id="9805215at2"/>
<dbReference type="PROSITE" id="PS51918">
    <property type="entry name" value="RADICAL_SAM"/>
    <property type="match status" value="1"/>
</dbReference>
<evidence type="ECO:0000313" key="18">
    <source>
        <dbReference type="Proteomes" id="UP000198943"/>
    </source>
</evidence>
<dbReference type="PANTHER" id="PTHR43020">
    <property type="entry name" value="CDK5 REGULATORY SUBUNIT-ASSOCIATED PROTEIN 1"/>
    <property type="match status" value="1"/>
</dbReference>
<dbReference type="SFLD" id="SFLDG01061">
    <property type="entry name" value="methylthiotransferase"/>
    <property type="match status" value="1"/>
</dbReference>
<comment type="cofactor">
    <cofactor evidence="13">
        <name>[4Fe-4S] cluster</name>
        <dbReference type="ChEBI" id="CHEBI:49883"/>
    </cofactor>
    <text evidence="13">Binds 2 [4Fe-4S] clusters. One cluster is coordinated with 3 cysteines and an exchangeable S-adenosyl-L-methionine.</text>
</comment>
<dbReference type="Gene3D" id="3.40.50.12160">
    <property type="entry name" value="Methylthiotransferase, N-terminal domain"/>
    <property type="match status" value="1"/>
</dbReference>
<evidence type="ECO:0000256" key="9">
    <source>
        <dbReference type="ARBA" id="ARBA00051425"/>
    </source>
</evidence>
<dbReference type="InterPro" id="IPR013848">
    <property type="entry name" value="Methylthiotransferase_N"/>
</dbReference>
<dbReference type="Gene3D" id="3.80.30.20">
    <property type="entry name" value="tm_1862 like domain"/>
    <property type="match status" value="1"/>
</dbReference>
<feature type="binding site" evidence="13">
    <location>
        <position position="14"/>
    </location>
    <ligand>
        <name>[4Fe-4S] cluster</name>
        <dbReference type="ChEBI" id="CHEBI:49883"/>
        <label>1</label>
    </ligand>
</feature>
<keyword evidence="6 13" id="KW-0408">Iron</keyword>
<proteinExistence type="inferred from homology"/>
<dbReference type="InterPro" id="IPR006463">
    <property type="entry name" value="MiaB_methiolase"/>
</dbReference>
<evidence type="ECO:0000256" key="7">
    <source>
        <dbReference type="ARBA" id="ARBA00023014"/>
    </source>
</evidence>